<protein>
    <recommendedName>
        <fullName evidence="6">Calmodulin-binding protein</fullName>
    </recommendedName>
</protein>
<dbReference type="GO" id="GO:0043565">
    <property type="term" value="F:sequence-specific DNA binding"/>
    <property type="evidence" value="ECO:0007669"/>
    <property type="project" value="TreeGrafter"/>
</dbReference>
<evidence type="ECO:0000259" key="2">
    <source>
        <dbReference type="Pfam" id="PF07887"/>
    </source>
</evidence>
<feature type="domain" description="Calmodulin binding protein central" evidence="3">
    <location>
        <begin position="242"/>
        <end position="306"/>
    </location>
</feature>
<evidence type="ECO:0008006" key="6">
    <source>
        <dbReference type="Google" id="ProtNLM"/>
    </source>
</evidence>
<dbReference type="PANTHER" id="PTHR31713">
    <property type="entry name" value="OS02G0177800 PROTEIN"/>
    <property type="match status" value="1"/>
</dbReference>
<organism evidence="4 5">
    <name type="scientific">Psophocarpus tetragonolobus</name>
    <name type="common">Winged bean</name>
    <name type="synonym">Dolichos tetragonolobus</name>
    <dbReference type="NCBI Taxonomy" id="3891"/>
    <lineage>
        <taxon>Eukaryota</taxon>
        <taxon>Viridiplantae</taxon>
        <taxon>Streptophyta</taxon>
        <taxon>Embryophyta</taxon>
        <taxon>Tracheophyta</taxon>
        <taxon>Spermatophyta</taxon>
        <taxon>Magnoliopsida</taxon>
        <taxon>eudicotyledons</taxon>
        <taxon>Gunneridae</taxon>
        <taxon>Pentapetalae</taxon>
        <taxon>rosids</taxon>
        <taxon>fabids</taxon>
        <taxon>Fabales</taxon>
        <taxon>Fabaceae</taxon>
        <taxon>Papilionoideae</taxon>
        <taxon>50 kb inversion clade</taxon>
        <taxon>NPAAA clade</taxon>
        <taxon>indigoferoid/millettioid clade</taxon>
        <taxon>Phaseoleae</taxon>
        <taxon>Psophocarpus</taxon>
    </lineage>
</organism>
<accession>A0AAN9SJK5</accession>
<dbReference type="InterPro" id="IPR046831">
    <property type="entry name" value="Calmodulin_bind_N"/>
</dbReference>
<dbReference type="Pfam" id="PF20451">
    <property type="entry name" value="Calmod_bind_M"/>
    <property type="match status" value="1"/>
</dbReference>
<keyword evidence="5" id="KW-1185">Reference proteome</keyword>
<feature type="domain" description="Calmodulin binding protein-like N-terminal" evidence="2">
    <location>
        <begin position="85"/>
        <end position="232"/>
    </location>
</feature>
<name>A0AAN9SJK5_PSOTE</name>
<dbReference type="GO" id="GO:0003700">
    <property type="term" value="F:DNA-binding transcription factor activity"/>
    <property type="evidence" value="ECO:0007669"/>
    <property type="project" value="TreeGrafter"/>
</dbReference>
<comment type="caution">
    <text evidence="4">The sequence shown here is derived from an EMBL/GenBank/DDBJ whole genome shotgun (WGS) entry which is preliminary data.</text>
</comment>
<evidence type="ECO:0000256" key="1">
    <source>
        <dbReference type="SAM" id="MobiDB-lite"/>
    </source>
</evidence>
<reference evidence="4 5" key="1">
    <citation type="submission" date="2024-01" db="EMBL/GenBank/DDBJ databases">
        <title>The genomes of 5 underutilized Papilionoideae crops provide insights into root nodulation and disease resistanc.</title>
        <authorList>
            <person name="Jiang F."/>
        </authorList>
    </citation>
    <scope>NUCLEOTIDE SEQUENCE [LARGE SCALE GENOMIC DNA]</scope>
    <source>
        <strain evidence="4">DUOXIRENSHENG_FW03</strain>
        <tissue evidence="4">Leaves</tissue>
    </source>
</reference>
<evidence type="ECO:0000313" key="4">
    <source>
        <dbReference type="EMBL" id="KAK7397131.1"/>
    </source>
</evidence>
<evidence type="ECO:0000313" key="5">
    <source>
        <dbReference type="Proteomes" id="UP001386955"/>
    </source>
</evidence>
<dbReference type="GO" id="GO:0005634">
    <property type="term" value="C:nucleus"/>
    <property type="evidence" value="ECO:0007669"/>
    <property type="project" value="TreeGrafter"/>
</dbReference>
<dbReference type="InterPro" id="IPR012416">
    <property type="entry name" value="CBP60"/>
</dbReference>
<dbReference type="GO" id="GO:0080142">
    <property type="term" value="P:regulation of salicylic acid biosynthetic process"/>
    <property type="evidence" value="ECO:0007669"/>
    <property type="project" value="TreeGrafter"/>
</dbReference>
<dbReference type="Pfam" id="PF07887">
    <property type="entry name" value="Calmodulin_bind"/>
    <property type="match status" value="1"/>
</dbReference>
<evidence type="ECO:0000259" key="3">
    <source>
        <dbReference type="Pfam" id="PF20451"/>
    </source>
</evidence>
<dbReference type="AlphaFoldDB" id="A0AAN9SJK5"/>
<dbReference type="GO" id="GO:0005516">
    <property type="term" value="F:calmodulin binding"/>
    <property type="evidence" value="ECO:0007669"/>
    <property type="project" value="InterPro"/>
</dbReference>
<dbReference type="PANTHER" id="PTHR31713:SF92">
    <property type="entry name" value="CALMODULIN-BINDING PROTEIN"/>
    <property type="match status" value="1"/>
</dbReference>
<dbReference type="Proteomes" id="UP001386955">
    <property type="component" value="Unassembled WGS sequence"/>
</dbReference>
<dbReference type="InterPro" id="IPR046830">
    <property type="entry name" value="Calmod_bind_M"/>
</dbReference>
<feature type="region of interest" description="Disordered" evidence="1">
    <location>
        <begin position="1"/>
        <end position="21"/>
    </location>
</feature>
<gene>
    <name evidence="4" type="ORF">VNO78_18298</name>
</gene>
<proteinExistence type="predicted"/>
<sequence length="455" mass="51746">MESKRQSQKDGDERGEQKWRREDSQLSETIRYIIGNYRSLHIWTGELFKMPHFADCVGKLVREELERQLARQSNNETGKSGTKPLQLVFKKELPATIFTKSKIKAKDDTCVEIALYDAKSRCIVAEGSLSSMKIEICVLNGEFGSNGSEDWSTAEFTAKILRQRDNKGLLLKGDRVITLTNGVGYISNLDFTDNSRWIRTGHFRLGAKPVQSNLTDAISVREGRSNPFIVRERNQKHDTPSLRDPIWRLKHISTKGPSFHQLSDLYGINTVGDLLKEHETNPLSLQEKFGKIPKRKQEEIIKHAQKAKHAKTCVTEITFDGQNYHSEKNILNSYKKESYKNMKDLSLETIKHDSVKTLIQYGPPTQDLQNTGFPIAQEEIYRLMEPPNGSGWGKFADGNIWPVEASQFDHNAICSTAPDIIPYYFPMLDEAECSNHPSFPNSSLYTSNKGKGKML</sequence>
<dbReference type="EMBL" id="JAYMYS010000004">
    <property type="protein sequence ID" value="KAK7397131.1"/>
    <property type="molecule type" value="Genomic_DNA"/>
</dbReference>